<name>A0A1H3KVZ1_9FIRM</name>
<dbReference type="Proteomes" id="UP000198625">
    <property type="component" value="Unassembled WGS sequence"/>
</dbReference>
<dbReference type="Pfam" id="PF01832">
    <property type="entry name" value="Glucosaminidase"/>
    <property type="match status" value="1"/>
</dbReference>
<dbReference type="PANTHER" id="PTHR33308:SF9">
    <property type="entry name" value="PEPTIDOGLYCAN HYDROLASE FLGJ"/>
    <property type="match status" value="1"/>
</dbReference>
<evidence type="ECO:0000259" key="3">
    <source>
        <dbReference type="SMART" id="SM00047"/>
    </source>
</evidence>
<gene>
    <name evidence="4" type="ORF">SAMN05660462_00325</name>
</gene>
<dbReference type="SUPFAM" id="SSF55383">
    <property type="entry name" value="Copper amine oxidase, domain N"/>
    <property type="match status" value="1"/>
</dbReference>
<dbReference type="InterPro" id="IPR036582">
    <property type="entry name" value="Mao_N_sf"/>
</dbReference>
<dbReference type="PANTHER" id="PTHR33308">
    <property type="entry name" value="PEPTIDOGLYCAN HYDROLASE FLGJ"/>
    <property type="match status" value="1"/>
</dbReference>
<evidence type="ECO:0000313" key="5">
    <source>
        <dbReference type="Proteomes" id="UP000198625"/>
    </source>
</evidence>
<keyword evidence="2" id="KW-0732">Signal</keyword>
<reference evidence="4 5" key="1">
    <citation type="submission" date="2016-10" db="EMBL/GenBank/DDBJ databases">
        <authorList>
            <person name="de Groot N.N."/>
        </authorList>
    </citation>
    <scope>NUCLEOTIDE SEQUENCE [LARGE SCALE GENOMIC DNA]</scope>
    <source>
        <strain evidence="4 5">DSM 21650</strain>
    </source>
</reference>
<dbReference type="InterPro" id="IPR051056">
    <property type="entry name" value="Glycosyl_Hydrolase_73"/>
</dbReference>
<protein>
    <submittedName>
        <fullName evidence="4">Flagellum-specific peptidoglycan hydrolase FlgJ</fullName>
    </submittedName>
</protein>
<dbReference type="Gene3D" id="4.10.80.30">
    <property type="entry name" value="DNA polymerase, domain 6"/>
    <property type="match status" value="1"/>
</dbReference>
<feature type="domain" description="Mannosyl-glycoprotein endo-beta-N-acetylglucosamidase-like" evidence="3">
    <location>
        <begin position="539"/>
        <end position="698"/>
    </location>
</feature>
<keyword evidence="1 4" id="KW-0378">Hydrolase</keyword>
<dbReference type="Gene3D" id="2.60.40.10">
    <property type="entry name" value="Immunoglobulins"/>
    <property type="match status" value="1"/>
</dbReference>
<dbReference type="Pfam" id="PF07833">
    <property type="entry name" value="Cu_amine_oxidN1"/>
    <property type="match status" value="1"/>
</dbReference>
<dbReference type="InterPro" id="IPR012854">
    <property type="entry name" value="Cu_amine_oxidase-like_N"/>
</dbReference>
<dbReference type="AlphaFoldDB" id="A0A1H3KVZ1"/>
<keyword evidence="5" id="KW-1185">Reference proteome</keyword>
<dbReference type="Gene3D" id="1.10.530.10">
    <property type="match status" value="1"/>
</dbReference>
<dbReference type="EMBL" id="FNQE01000002">
    <property type="protein sequence ID" value="SDY55845.1"/>
    <property type="molecule type" value="Genomic_DNA"/>
</dbReference>
<sequence length="702" mass="77562">MKKIKFMRPSKLAILICLCVLTQLFSPKALALSQIKLIVDGQDITSIAQPIIQNDRTLVPIRFVAEQLGAKVTWNNEDRTVLVEKGKNSVLLRIDSHLVLYQKDEKVYDLCDVPPTIINERTYVPLRLISNALGIGIDWNQESRTVYVDSSKNAEVISFFDVRILSLNPGQAITGKTELQISLPKEGIKNGTEIKYLLLDPANAKGVVVARGNGLTSKYNWLPNLEHKGEKVLVAAIYNDKGEFIAGNATYVQMDVNPKVSLTGLSQGQAINGTVSIGADTNFVPSYVKYEIINQDNNKVVMSSEADPQGLYNWTPMLEDNGNYSFKAIAYDENGKAYESQSISAKVQMSRKLALSGVSSGRTIDKPVTLSTSRNFHVSETEYVLRDPKTGKEETLAKMGYGSYKWFPGPEYSGNKELLVRVKDTRGITHESSKVSVNLSGAPKLFLDGVGPKQVLTTSVKLNTISNVSLDSVNYIIINAKTGARKALASGQSPLVEYTYTPIQGQEGSWKLQAEGIYNSGTKILSEEVPVTVYLGKTYSSSPIIEKDKFLGLASDLAKGSWEKTGMSAALQTAQAILETGWGQSVPVDKYKGNLSYNLFGIKGKGTVGSVISNTWEEYNGKAFRVDAEFRAYNNIDESWSDHKNLLLKASRYEPFREVMHDSTLGAWALRRAGYATDSQYPIKLMRIIKQYNLQELDKIGI</sequence>
<dbReference type="Gene3D" id="3.30.457.10">
    <property type="entry name" value="Copper amine oxidase-like, N-terminal domain"/>
    <property type="match status" value="1"/>
</dbReference>
<dbReference type="OrthoDB" id="977752at2"/>
<evidence type="ECO:0000313" key="4">
    <source>
        <dbReference type="EMBL" id="SDY55845.1"/>
    </source>
</evidence>
<evidence type="ECO:0000256" key="2">
    <source>
        <dbReference type="SAM" id="SignalP"/>
    </source>
</evidence>
<feature type="chain" id="PRO_5011541470" evidence="2">
    <location>
        <begin position="32"/>
        <end position="702"/>
    </location>
</feature>
<dbReference type="InterPro" id="IPR002901">
    <property type="entry name" value="MGlyc_endo_b_GlcNAc-like_dom"/>
</dbReference>
<dbReference type="InterPro" id="IPR013783">
    <property type="entry name" value="Ig-like_fold"/>
</dbReference>
<dbReference type="SMART" id="SM00047">
    <property type="entry name" value="LYZ2"/>
    <property type="match status" value="1"/>
</dbReference>
<accession>A0A1H3KVZ1</accession>
<dbReference type="PRINTS" id="PR01002">
    <property type="entry name" value="FLGFLGJ"/>
</dbReference>
<dbReference type="STRING" id="415015.SAMN05660462_00325"/>
<feature type="signal peptide" evidence="2">
    <location>
        <begin position="1"/>
        <end position="31"/>
    </location>
</feature>
<evidence type="ECO:0000256" key="1">
    <source>
        <dbReference type="ARBA" id="ARBA00022801"/>
    </source>
</evidence>
<dbReference type="GO" id="GO:0004040">
    <property type="term" value="F:amidase activity"/>
    <property type="evidence" value="ECO:0007669"/>
    <property type="project" value="InterPro"/>
</dbReference>
<organism evidence="4 5">
    <name type="scientific">Proteiniborus ethanoligenes</name>
    <dbReference type="NCBI Taxonomy" id="415015"/>
    <lineage>
        <taxon>Bacteria</taxon>
        <taxon>Bacillati</taxon>
        <taxon>Bacillota</taxon>
        <taxon>Clostridia</taxon>
        <taxon>Eubacteriales</taxon>
        <taxon>Proteiniborus</taxon>
    </lineage>
</organism>
<proteinExistence type="predicted"/>
<dbReference type="RefSeq" id="WP_091726272.1">
    <property type="nucleotide sequence ID" value="NZ_FNQE01000002.1"/>
</dbReference>